<protein>
    <recommendedName>
        <fullName evidence="14">Endonuclease/exonuclease/phosphatase domain-containing protein</fullName>
    </recommendedName>
</protein>
<evidence type="ECO:0000313" key="15">
    <source>
        <dbReference type="EMBL" id="KAF5352498.1"/>
    </source>
</evidence>
<comment type="caution">
    <text evidence="15">The sequence shown here is derived from an EMBL/GenBank/DDBJ whole genome shotgun (WGS) entry which is preliminary data.</text>
</comment>
<evidence type="ECO:0000256" key="11">
    <source>
        <dbReference type="ARBA" id="ARBA00023098"/>
    </source>
</evidence>
<evidence type="ECO:0000256" key="5">
    <source>
        <dbReference type="ARBA" id="ARBA00022692"/>
    </source>
</evidence>
<keyword evidence="5 13" id="KW-0812">Transmembrane</keyword>
<comment type="subcellular location">
    <subcellularLocation>
        <location evidence="1">Membrane</location>
        <topology evidence="1">Multi-pass membrane protein</topology>
    </subcellularLocation>
</comment>
<dbReference type="GO" id="GO:0006665">
    <property type="term" value="P:sphingolipid metabolic process"/>
    <property type="evidence" value="ECO:0007669"/>
    <property type="project" value="UniProtKB-KW"/>
</dbReference>
<dbReference type="InterPro" id="IPR005135">
    <property type="entry name" value="Endo/exonuclease/phosphatase"/>
</dbReference>
<evidence type="ECO:0000256" key="7">
    <source>
        <dbReference type="ARBA" id="ARBA00022801"/>
    </source>
</evidence>
<keyword evidence="16" id="KW-1185">Reference proteome</keyword>
<keyword evidence="7" id="KW-0378">Hydrolase</keyword>
<feature type="domain" description="Endonuclease/exonuclease/phosphatase" evidence="14">
    <location>
        <begin position="10"/>
        <end position="257"/>
    </location>
</feature>
<dbReference type="InterPro" id="IPR038772">
    <property type="entry name" value="Sph/SMPD2-like"/>
</dbReference>
<gene>
    <name evidence="15" type="ORF">D9756_005885</name>
</gene>
<comment type="similarity">
    <text evidence="4">Belongs to the neutral sphingomyelinase family.</text>
</comment>
<evidence type="ECO:0000256" key="6">
    <source>
        <dbReference type="ARBA" id="ARBA00022723"/>
    </source>
</evidence>
<dbReference type="SUPFAM" id="SSF56219">
    <property type="entry name" value="DNase I-like"/>
    <property type="match status" value="1"/>
</dbReference>
<evidence type="ECO:0000313" key="16">
    <source>
        <dbReference type="Proteomes" id="UP000559027"/>
    </source>
</evidence>
<dbReference type="Proteomes" id="UP000559027">
    <property type="component" value="Unassembled WGS sequence"/>
</dbReference>
<dbReference type="PANTHER" id="PTHR16320:SF24">
    <property type="entry name" value="PHOSPHODIESTERASE, PUTATIVE-RELATED"/>
    <property type="match status" value="1"/>
</dbReference>
<dbReference type="OrthoDB" id="387657at2759"/>
<evidence type="ECO:0000256" key="3">
    <source>
        <dbReference type="ARBA" id="ARBA00004991"/>
    </source>
</evidence>
<evidence type="ECO:0000256" key="13">
    <source>
        <dbReference type="SAM" id="Phobius"/>
    </source>
</evidence>
<keyword evidence="10 13" id="KW-1133">Transmembrane helix</keyword>
<dbReference type="EMBL" id="JAACJO010000011">
    <property type="protein sequence ID" value="KAF5352498.1"/>
    <property type="molecule type" value="Genomic_DNA"/>
</dbReference>
<evidence type="ECO:0000259" key="14">
    <source>
        <dbReference type="Pfam" id="PF03372"/>
    </source>
</evidence>
<evidence type="ECO:0000256" key="12">
    <source>
        <dbReference type="ARBA" id="ARBA00023136"/>
    </source>
</evidence>
<accession>A0A8H5FXM2</accession>
<dbReference type="GO" id="GO:0004767">
    <property type="term" value="F:sphingomyelin phosphodiesterase activity"/>
    <property type="evidence" value="ECO:0007669"/>
    <property type="project" value="InterPro"/>
</dbReference>
<keyword evidence="11" id="KW-0443">Lipid metabolism</keyword>
<keyword evidence="9" id="KW-0746">Sphingolipid metabolism</keyword>
<dbReference type="PANTHER" id="PTHR16320">
    <property type="entry name" value="SPHINGOMYELINASE FAMILY MEMBER"/>
    <property type="match status" value="1"/>
</dbReference>
<feature type="transmembrane region" description="Helical" evidence="13">
    <location>
        <begin position="349"/>
        <end position="368"/>
    </location>
</feature>
<keyword evidence="8" id="KW-0460">Magnesium</keyword>
<evidence type="ECO:0000256" key="1">
    <source>
        <dbReference type="ARBA" id="ARBA00004141"/>
    </source>
</evidence>
<evidence type="ECO:0000256" key="4">
    <source>
        <dbReference type="ARBA" id="ARBA00006335"/>
    </source>
</evidence>
<dbReference type="Gene3D" id="3.60.10.10">
    <property type="entry name" value="Endonuclease/exonuclease/phosphatase"/>
    <property type="match status" value="1"/>
</dbReference>
<evidence type="ECO:0000256" key="8">
    <source>
        <dbReference type="ARBA" id="ARBA00022842"/>
    </source>
</evidence>
<dbReference type="GO" id="GO:0046872">
    <property type="term" value="F:metal ion binding"/>
    <property type="evidence" value="ECO:0007669"/>
    <property type="project" value="UniProtKB-KW"/>
</dbReference>
<keyword evidence="6" id="KW-0479">Metal-binding</keyword>
<dbReference type="GO" id="GO:0016020">
    <property type="term" value="C:membrane"/>
    <property type="evidence" value="ECO:0007669"/>
    <property type="project" value="UniProtKB-SubCell"/>
</dbReference>
<sequence length="431" mass="47879">MSSESQLRLLSFNCWGLKFVSKNLDERIRAITDFVARSNHDIIALQELWVYAHYERVCDAVQTRLPHAKFFYSGALGAGLAIFSRFPFVEASIHPYALNGEPVDIGGGDWFVGKAAASVVILHPVLARVQIFNTHLYAKGGEDGPEYRRAHRLVGAWEYAKLARQAAGLGHYVIGLGDFNSTPTTLPMTIIRAHGALHDSWAVVHPNNDSLAALSPEDAIIKHGVTADSPVNTWSAGKSYLSLGFWGKRLDYILYRQPRGQQYPKLRATECKVVLTDKIPGSNFSYSDHFGLEATIDIELGPGQVETSSIYRNGSDDAQTELASSAITITIRALSECYRFSRERSRRELLVFILCLVLLIGVTIGAAWLPHSWINPIFIIFTVVVAWAGTTMLYEGFIYGSWERNALQNVIEELEIYQKGLEIQAGSRSPS</sequence>
<comment type="pathway">
    <text evidence="3">Sphingolipid metabolism.</text>
</comment>
<feature type="transmembrane region" description="Helical" evidence="13">
    <location>
        <begin position="374"/>
        <end position="394"/>
    </location>
</feature>
<dbReference type="Pfam" id="PF03372">
    <property type="entry name" value="Exo_endo_phos"/>
    <property type="match status" value="1"/>
</dbReference>
<evidence type="ECO:0000256" key="10">
    <source>
        <dbReference type="ARBA" id="ARBA00022989"/>
    </source>
</evidence>
<reference evidence="15 16" key="1">
    <citation type="journal article" date="2020" name="ISME J.">
        <title>Uncovering the hidden diversity of litter-decomposition mechanisms in mushroom-forming fungi.</title>
        <authorList>
            <person name="Floudas D."/>
            <person name="Bentzer J."/>
            <person name="Ahren D."/>
            <person name="Johansson T."/>
            <person name="Persson P."/>
            <person name="Tunlid A."/>
        </authorList>
    </citation>
    <scope>NUCLEOTIDE SEQUENCE [LARGE SCALE GENOMIC DNA]</scope>
    <source>
        <strain evidence="15 16">CBS 146.42</strain>
    </source>
</reference>
<evidence type="ECO:0000256" key="9">
    <source>
        <dbReference type="ARBA" id="ARBA00022919"/>
    </source>
</evidence>
<keyword evidence="12 13" id="KW-0472">Membrane</keyword>
<comment type="pathway">
    <text evidence="2">Lipid metabolism; sphingolipid metabolism.</text>
</comment>
<organism evidence="15 16">
    <name type="scientific">Leucocoprinus leucothites</name>
    <dbReference type="NCBI Taxonomy" id="201217"/>
    <lineage>
        <taxon>Eukaryota</taxon>
        <taxon>Fungi</taxon>
        <taxon>Dikarya</taxon>
        <taxon>Basidiomycota</taxon>
        <taxon>Agaricomycotina</taxon>
        <taxon>Agaricomycetes</taxon>
        <taxon>Agaricomycetidae</taxon>
        <taxon>Agaricales</taxon>
        <taxon>Agaricineae</taxon>
        <taxon>Agaricaceae</taxon>
        <taxon>Leucocoprinus</taxon>
    </lineage>
</organism>
<name>A0A8H5FXM2_9AGAR</name>
<evidence type="ECO:0000256" key="2">
    <source>
        <dbReference type="ARBA" id="ARBA00004760"/>
    </source>
</evidence>
<proteinExistence type="inferred from homology"/>
<dbReference type="AlphaFoldDB" id="A0A8H5FXM2"/>
<dbReference type="InterPro" id="IPR036691">
    <property type="entry name" value="Endo/exonu/phosph_ase_sf"/>
</dbReference>